<dbReference type="Proteomes" id="UP000823896">
    <property type="component" value="Unassembled WGS sequence"/>
</dbReference>
<dbReference type="Pfam" id="PF00583">
    <property type="entry name" value="Acetyltransf_1"/>
    <property type="match status" value="1"/>
</dbReference>
<proteinExistence type="predicted"/>
<evidence type="ECO:0000259" key="1">
    <source>
        <dbReference type="PROSITE" id="PS51186"/>
    </source>
</evidence>
<dbReference type="GO" id="GO:0016747">
    <property type="term" value="F:acyltransferase activity, transferring groups other than amino-acyl groups"/>
    <property type="evidence" value="ECO:0007669"/>
    <property type="project" value="InterPro"/>
</dbReference>
<dbReference type="EMBL" id="DWWM01000023">
    <property type="protein sequence ID" value="HJC36184.1"/>
    <property type="molecule type" value="Genomic_DNA"/>
</dbReference>
<reference evidence="2" key="1">
    <citation type="journal article" date="2021" name="PeerJ">
        <title>Extensive microbial diversity within the chicken gut microbiome revealed by metagenomics and culture.</title>
        <authorList>
            <person name="Gilroy R."/>
            <person name="Ravi A."/>
            <person name="Getino M."/>
            <person name="Pursley I."/>
            <person name="Horton D.L."/>
            <person name="Alikhan N.F."/>
            <person name="Baker D."/>
            <person name="Gharbi K."/>
            <person name="Hall N."/>
            <person name="Watson M."/>
            <person name="Adriaenssens E.M."/>
            <person name="Foster-Nyarko E."/>
            <person name="Jarju S."/>
            <person name="Secka A."/>
            <person name="Antonio M."/>
            <person name="Oren A."/>
            <person name="Chaudhuri R.R."/>
            <person name="La Ragione R."/>
            <person name="Hildebrand F."/>
            <person name="Pallen M.J."/>
        </authorList>
    </citation>
    <scope>NUCLEOTIDE SEQUENCE</scope>
    <source>
        <strain evidence="2">CHK187-11901</strain>
    </source>
</reference>
<reference evidence="2" key="2">
    <citation type="submission" date="2021-04" db="EMBL/GenBank/DDBJ databases">
        <authorList>
            <person name="Gilroy R."/>
        </authorList>
    </citation>
    <scope>NUCLEOTIDE SEQUENCE</scope>
    <source>
        <strain evidence="2">CHK187-11901</strain>
    </source>
</reference>
<evidence type="ECO:0000313" key="2">
    <source>
        <dbReference type="EMBL" id="HJC36184.1"/>
    </source>
</evidence>
<protein>
    <submittedName>
        <fullName evidence="2">GNAT family N-acetyltransferase</fullName>
    </submittedName>
</protein>
<evidence type="ECO:0000313" key="3">
    <source>
        <dbReference type="Proteomes" id="UP000823896"/>
    </source>
</evidence>
<dbReference type="InterPro" id="IPR000182">
    <property type="entry name" value="GNAT_dom"/>
</dbReference>
<feature type="domain" description="N-acetyltransferase" evidence="1">
    <location>
        <begin position="1"/>
        <end position="159"/>
    </location>
</feature>
<dbReference type="InterPro" id="IPR016181">
    <property type="entry name" value="Acyl_CoA_acyltransferase"/>
</dbReference>
<gene>
    <name evidence="2" type="ORF">H9702_03520</name>
</gene>
<dbReference type="AlphaFoldDB" id="A0A9D2NQP4"/>
<comment type="caution">
    <text evidence="2">The sequence shown here is derived from an EMBL/GenBank/DDBJ whole genome shotgun (WGS) entry which is preliminary data.</text>
</comment>
<dbReference type="SUPFAM" id="SSF55729">
    <property type="entry name" value="Acyl-CoA N-acyltransferases (Nat)"/>
    <property type="match status" value="1"/>
</dbReference>
<dbReference type="Gene3D" id="3.40.630.30">
    <property type="match status" value="1"/>
</dbReference>
<dbReference type="PROSITE" id="PS51186">
    <property type="entry name" value="GNAT"/>
    <property type="match status" value="1"/>
</dbReference>
<organism evidence="2 3">
    <name type="scientific">Candidatus Merdibacter merdavium</name>
    <dbReference type="NCBI Taxonomy" id="2838692"/>
    <lineage>
        <taxon>Bacteria</taxon>
        <taxon>Bacillati</taxon>
        <taxon>Bacillota</taxon>
        <taxon>Erysipelotrichia</taxon>
        <taxon>Erysipelotrichales</taxon>
        <taxon>Erysipelotrichaceae</taxon>
        <taxon>Merdibacter</taxon>
    </lineage>
</organism>
<sequence length="163" mass="18417">MHIRKAEAQDLDALIALIKRRMAWMDEQGIRQWNSTDYLGVYPPSYFLSCIEAGEIFVAQDEEICGMAALLEEDDRWETHIPALYVHHLTADAAYPGTGAKLLRFAETKAVQEGLEAVRLDAQLGNGPLNAWYARQGYLPQGTMREGSYEGILREKLLKNRSC</sequence>
<name>A0A9D2NQP4_9FIRM</name>
<accession>A0A9D2NQP4</accession>